<dbReference type="InterPro" id="IPR029149">
    <property type="entry name" value="Creatin/AminoP/Spt16_N"/>
</dbReference>
<dbReference type="RefSeq" id="WP_197115511.1">
    <property type="nucleotide sequence ID" value="NZ_JACBXQ010000003.1"/>
</dbReference>
<dbReference type="PANTHER" id="PTHR46112">
    <property type="entry name" value="AMINOPEPTIDASE"/>
    <property type="match status" value="1"/>
</dbReference>
<evidence type="ECO:0000313" key="4">
    <source>
        <dbReference type="Proteomes" id="UP000721415"/>
    </source>
</evidence>
<evidence type="ECO:0000259" key="1">
    <source>
        <dbReference type="Pfam" id="PF00557"/>
    </source>
</evidence>
<dbReference type="Pfam" id="PF00557">
    <property type="entry name" value="Peptidase_M24"/>
    <property type="match status" value="1"/>
</dbReference>
<dbReference type="Gene3D" id="3.90.230.10">
    <property type="entry name" value="Creatinase/methionine aminopeptidase superfamily"/>
    <property type="match status" value="1"/>
</dbReference>
<proteinExistence type="predicted"/>
<organism evidence="3 4">
    <name type="scientific">Facklamia lactis</name>
    <dbReference type="NCBI Taxonomy" id="2749967"/>
    <lineage>
        <taxon>Bacteria</taxon>
        <taxon>Bacillati</taxon>
        <taxon>Bacillota</taxon>
        <taxon>Bacilli</taxon>
        <taxon>Lactobacillales</taxon>
        <taxon>Aerococcaceae</taxon>
        <taxon>Facklamia</taxon>
    </lineage>
</organism>
<keyword evidence="3" id="KW-0645">Protease</keyword>
<evidence type="ECO:0000259" key="2">
    <source>
        <dbReference type="Pfam" id="PF01321"/>
    </source>
</evidence>
<reference evidence="3 4" key="1">
    <citation type="submission" date="2020-07" db="EMBL/GenBank/DDBJ databases">
        <title>Facklamia lactis sp. nov., isolated from raw milk.</title>
        <authorList>
            <person name="Doll E.V."/>
            <person name="Huptas C."/>
            <person name="Staib L."/>
            <person name="Wenning M."/>
            <person name="Scherer S."/>
        </authorList>
    </citation>
    <scope>NUCLEOTIDE SEQUENCE [LARGE SCALE GENOMIC DNA]</scope>
    <source>
        <strain evidence="3 4">DSM 111018</strain>
    </source>
</reference>
<name>A0ABS0LR98_9LACT</name>
<feature type="domain" description="Creatinase N-terminal" evidence="2">
    <location>
        <begin position="6"/>
        <end position="131"/>
    </location>
</feature>
<protein>
    <submittedName>
        <fullName evidence="3">Aminopeptidase P family protein</fullName>
    </submittedName>
</protein>
<accession>A0ABS0LR98</accession>
<dbReference type="CDD" id="cd01092">
    <property type="entry name" value="APP-like"/>
    <property type="match status" value="1"/>
</dbReference>
<dbReference type="InterPro" id="IPR050659">
    <property type="entry name" value="Peptidase_M24B"/>
</dbReference>
<dbReference type="PANTHER" id="PTHR46112:SF3">
    <property type="entry name" value="AMINOPEPTIDASE YPDF"/>
    <property type="match status" value="1"/>
</dbReference>
<dbReference type="SUPFAM" id="SSF55920">
    <property type="entry name" value="Creatinase/aminopeptidase"/>
    <property type="match status" value="1"/>
</dbReference>
<dbReference type="Gene3D" id="3.40.350.10">
    <property type="entry name" value="Creatinase/prolidase N-terminal domain"/>
    <property type="match status" value="1"/>
</dbReference>
<dbReference type="SUPFAM" id="SSF53092">
    <property type="entry name" value="Creatinase/prolidase N-terminal domain"/>
    <property type="match status" value="1"/>
</dbReference>
<sequence>MSNKLLNKLLTLMQKEQISNLLISDPFSINYLCNYYTDPGERLLLLDIKIDGQINLFINQLFPKFHEDNSSINPVYYKDGEAILTTIAKQLIDGKVGIDKNWPSQHLITLMNYRKDLIFINGSPLIDSLRARKNTEEIVKMKKVSLQNDQAMNRIMQKLSDQLSEQQMVQYLDQVYTELNCDGFSFDPIIAYGANGADPHHQTSKKQPQIGESIIVDIGCLQNGYCSDMTRTFFYGQVSSKDQAIYQTVLEAQLAAINQVKPGVSCSSIDQAARSVIERAGYGNYFTHRTGHFIGQEVHEEGDISPYNHQPVEVGNIFSIEPGIYLPNQMGVRIEDLVLVTEDGYELLNHFTKDLIIIDTDKS</sequence>
<keyword evidence="3" id="KW-0378">Hydrolase</keyword>
<dbReference type="InterPro" id="IPR036005">
    <property type="entry name" value="Creatinase/aminopeptidase-like"/>
</dbReference>
<dbReference type="GO" id="GO:0004177">
    <property type="term" value="F:aminopeptidase activity"/>
    <property type="evidence" value="ECO:0007669"/>
    <property type="project" value="UniProtKB-KW"/>
</dbReference>
<keyword evidence="3" id="KW-0031">Aminopeptidase</keyword>
<comment type="caution">
    <text evidence="3">The sequence shown here is derived from an EMBL/GenBank/DDBJ whole genome shotgun (WGS) entry which is preliminary data.</text>
</comment>
<dbReference type="InterPro" id="IPR000587">
    <property type="entry name" value="Creatinase_N"/>
</dbReference>
<dbReference type="EMBL" id="JACBXQ010000003">
    <property type="protein sequence ID" value="MBG9986603.1"/>
    <property type="molecule type" value="Genomic_DNA"/>
</dbReference>
<dbReference type="InterPro" id="IPR000994">
    <property type="entry name" value="Pept_M24"/>
</dbReference>
<gene>
    <name evidence="3" type="ORF">HZY91_06795</name>
</gene>
<feature type="domain" description="Peptidase M24" evidence="1">
    <location>
        <begin position="140"/>
        <end position="342"/>
    </location>
</feature>
<keyword evidence="4" id="KW-1185">Reference proteome</keyword>
<evidence type="ECO:0000313" key="3">
    <source>
        <dbReference type="EMBL" id="MBG9986603.1"/>
    </source>
</evidence>
<dbReference type="Pfam" id="PF01321">
    <property type="entry name" value="Creatinase_N"/>
    <property type="match status" value="1"/>
</dbReference>
<dbReference type="Proteomes" id="UP000721415">
    <property type="component" value="Unassembled WGS sequence"/>
</dbReference>